<dbReference type="SUPFAM" id="SSF48452">
    <property type="entry name" value="TPR-like"/>
    <property type="match status" value="1"/>
</dbReference>
<dbReference type="EMBL" id="VBOS01000227">
    <property type="protein sequence ID" value="TMQ55253.1"/>
    <property type="molecule type" value="Genomic_DNA"/>
</dbReference>
<dbReference type="Proteomes" id="UP000317716">
    <property type="component" value="Unassembled WGS sequence"/>
</dbReference>
<evidence type="ECO:0008006" key="3">
    <source>
        <dbReference type="Google" id="ProtNLM"/>
    </source>
</evidence>
<evidence type="ECO:0000313" key="1">
    <source>
        <dbReference type="EMBL" id="TMQ55253.1"/>
    </source>
</evidence>
<proteinExistence type="predicted"/>
<sequence>MPVLDHGAGGTASLEKAIEIKRRAQRCIQNGDLDGALGEYEKLVAADDSDPYNFVLLADLLYKKGD</sequence>
<name>A0A538SV35_UNCEI</name>
<comment type="caution">
    <text evidence="1">The sequence shown here is derived from an EMBL/GenBank/DDBJ whole genome shotgun (WGS) entry which is preliminary data.</text>
</comment>
<reference evidence="1 2" key="1">
    <citation type="journal article" date="2019" name="Nat. Microbiol.">
        <title>Mediterranean grassland soil C-N compound turnover is dependent on rainfall and depth, and is mediated by genomically divergent microorganisms.</title>
        <authorList>
            <person name="Diamond S."/>
            <person name="Andeer P.F."/>
            <person name="Li Z."/>
            <person name="Crits-Christoph A."/>
            <person name="Burstein D."/>
            <person name="Anantharaman K."/>
            <person name="Lane K.R."/>
            <person name="Thomas B.C."/>
            <person name="Pan C."/>
            <person name="Northen T.R."/>
            <person name="Banfield J.F."/>
        </authorList>
    </citation>
    <scope>NUCLEOTIDE SEQUENCE [LARGE SCALE GENOMIC DNA]</scope>
    <source>
        <strain evidence="1">WS_2</strain>
    </source>
</reference>
<evidence type="ECO:0000313" key="2">
    <source>
        <dbReference type="Proteomes" id="UP000317716"/>
    </source>
</evidence>
<dbReference type="Gene3D" id="1.25.40.10">
    <property type="entry name" value="Tetratricopeptide repeat domain"/>
    <property type="match status" value="1"/>
</dbReference>
<accession>A0A538SV35</accession>
<feature type="non-terminal residue" evidence="1">
    <location>
        <position position="66"/>
    </location>
</feature>
<dbReference type="AlphaFoldDB" id="A0A538SV35"/>
<gene>
    <name evidence="1" type="ORF">E6K72_06655</name>
</gene>
<dbReference type="InterPro" id="IPR011990">
    <property type="entry name" value="TPR-like_helical_dom_sf"/>
</dbReference>
<protein>
    <recommendedName>
        <fullName evidence="3">Tetratricopeptide repeat protein</fullName>
    </recommendedName>
</protein>
<organism evidence="1 2">
    <name type="scientific">Eiseniibacteriota bacterium</name>
    <dbReference type="NCBI Taxonomy" id="2212470"/>
    <lineage>
        <taxon>Bacteria</taxon>
        <taxon>Candidatus Eiseniibacteriota</taxon>
    </lineage>
</organism>